<reference evidence="1" key="2">
    <citation type="journal article" date="2021" name="PeerJ">
        <title>Extensive microbial diversity within the chicken gut microbiome revealed by metagenomics and culture.</title>
        <authorList>
            <person name="Gilroy R."/>
            <person name="Ravi A."/>
            <person name="Getino M."/>
            <person name="Pursley I."/>
            <person name="Horton D.L."/>
            <person name="Alikhan N.F."/>
            <person name="Baker D."/>
            <person name="Gharbi K."/>
            <person name="Hall N."/>
            <person name="Watson M."/>
            <person name="Adriaenssens E.M."/>
            <person name="Foster-Nyarko E."/>
            <person name="Jarju S."/>
            <person name="Secka A."/>
            <person name="Antonio M."/>
            <person name="Oren A."/>
            <person name="Chaudhuri R.R."/>
            <person name="La Ragione R."/>
            <person name="Hildebrand F."/>
            <person name="Pallen M.J."/>
        </authorList>
    </citation>
    <scope>NUCLEOTIDE SEQUENCE</scope>
    <source>
        <strain evidence="1">CHK176-6737</strain>
    </source>
</reference>
<dbReference type="Proteomes" id="UP000824125">
    <property type="component" value="Unassembled WGS sequence"/>
</dbReference>
<protein>
    <submittedName>
        <fullName evidence="1">Uncharacterized protein</fullName>
    </submittedName>
</protein>
<dbReference type="EMBL" id="DVNM01000035">
    <property type="protein sequence ID" value="HIU69598.1"/>
    <property type="molecule type" value="Genomic_DNA"/>
</dbReference>
<proteinExistence type="predicted"/>
<organism evidence="1 2">
    <name type="scientific">Candidatus Scybalenecus merdavium</name>
    <dbReference type="NCBI Taxonomy" id="2840939"/>
    <lineage>
        <taxon>Bacteria</taxon>
        <taxon>Bacillati</taxon>
        <taxon>Bacillota</taxon>
        <taxon>Clostridia</taxon>
        <taxon>Eubacteriales</taxon>
        <taxon>Oscillospiraceae</taxon>
        <taxon>Oscillospiraceae incertae sedis</taxon>
        <taxon>Candidatus Scybalenecus</taxon>
    </lineage>
</organism>
<accession>A0A9D1MVL6</accession>
<reference evidence="1" key="1">
    <citation type="submission" date="2020-10" db="EMBL/GenBank/DDBJ databases">
        <authorList>
            <person name="Gilroy R."/>
        </authorList>
    </citation>
    <scope>NUCLEOTIDE SEQUENCE</scope>
    <source>
        <strain evidence="1">CHK176-6737</strain>
    </source>
</reference>
<comment type="caution">
    <text evidence="1">The sequence shown here is derived from an EMBL/GenBank/DDBJ whole genome shotgun (WGS) entry which is preliminary data.</text>
</comment>
<evidence type="ECO:0000313" key="1">
    <source>
        <dbReference type="EMBL" id="HIU69598.1"/>
    </source>
</evidence>
<gene>
    <name evidence="1" type="ORF">IAD23_06540</name>
</gene>
<evidence type="ECO:0000313" key="2">
    <source>
        <dbReference type="Proteomes" id="UP000824125"/>
    </source>
</evidence>
<name>A0A9D1MVL6_9FIRM</name>
<sequence length="70" mass="8486">MTITELAKEYKKQYELLSAKIEGLRPLLVVYSGEDLFRLRKKIRIYYDMALECRRTWRMLEGYYDDGDRA</sequence>
<dbReference type="AlphaFoldDB" id="A0A9D1MVL6"/>